<keyword evidence="2" id="KW-0677">Repeat</keyword>
<evidence type="ECO:0000256" key="6">
    <source>
        <dbReference type="ARBA" id="ARBA00039307"/>
    </source>
</evidence>
<evidence type="ECO:0000256" key="1">
    <source>
        <dbReference type="ARBA" id="ARBA00004123"/>
    </source>
</evidence>
<evidence type="ECO:0000256" key="3">
    <source>
        <dbReference type="ARBA" id="ARBA00022803"/>
    </source>
</evidence>
<dbReference type="VEuPathDB" id="VectorBase:LLONM1_009327"/>
<dbReference type="GO" id="GO:0051301">
    <property type="term" value="P:cell division"/>
    <property type="evidence" value="ECO:0007669"/>
    <property type="project" value="TreeGrafter"/>
</dbReference>
<proteinExistence type="inferred from homology"/>
<reference evidence="9" key="1">
    <citation type="submission" date="2020-05" db="UniProtKB">
        <authorList>
            <consortium name="EnsemblMetazoa"/>
        </authorList>
    </citation>
    <scope>IDENTIFICATION</scope>
    <source>
        <strain evidence="9">Jacobina</strain>
    </source>
</reference>
<dbReference type="FunFam" id="1.25.40.10:FF:000018">
    <property type="entry name" value="Cell division cycle protein 27 homolog B"/>
    <property type="match status" value="1"/>
</dbReference>
<evidence type="ECO:0000256" key="5">
    <source>
        <dbReference type="ARBA" id="ARBA00038210"/>
    </source>
</evidence>
<feature type="repeat" description="TPR" evidence="7">
    <location>
        <begin position="800"/>
        <end position="833"/>
    </location>
</feature>
<evidence type="ECO:0000256" key="2">
    <source>
        <dbReference type="ARBA" id="ARBA00022737"/>
    </source>
</evidence>
<dbReference type="PROSITE" id="PS50293">
    <property type="entry name" value="TPR_REGION"/>
    <property type="match status" value="1"/>
</dbReference>
<comment type="subcellular location">
    <subcellularLocation>
        <location evidence="1">Nucleus</location>
    </subcellularLocation>
</comment>
<dbReference type="Proteomes" id="UP000092461">
    <property type="component" value="Unassembled WGS sequence"/>
</dbReference>
<name>A0A1B0CG33_LUTLO</name>
<dbReference type="GO" id="GO:0016567">
    <property type="term" value="P:protein ubiquitination"/>
    <property type="evidence" value="ECO:0007669"/>
    <property type="project" value="TreeGrafter"/>
</dbReference>
<dbReference type="PROSITE" id="PS50005">
    <property type="entry name" value="TPR"/>
    <property type="match status" value="4"/>
</dbReference>
<dbReference type="Pfam" id="PF12895">
    <property type="entry name" value="ANAPC3"/>
    <property type="match status" value="1"/>
</dbReference>
<dbReference type="InterPro" id="IPR019734">
    <property type="entry name" value="TPR_rpt"/>
</dbReference>
<dbReference type="PANTHER" id="PTHR12558:SF13">
    <property type="entry name" value="CELL DIVISION CYCLE PROTEIN 27 HOMOLOG"/>
    <property type="match status" value="1"/>
</dbReference>
<feature type="compositionally biased region" description="Basic and acidic residues" evidence="8">
    <location>
        <begin position="878"/>
        <end position="895"/>
    </location>
</feature>
<dbReference type="EMBL" id="AJWK01010691">
    <property type="status" value="NOT_ANNOTATED_CDS"/>
    <property type="molecule type" value="Genomic_DNA"/>
</dbReference>
<dbReference type="Gene3D" id="1.25.40.10">
    <property type="entry name" value="Tetratricopeptide repeat domain"/>
    <property type="match status" value="4"/>
</dbReference>
<evidence type="ECO:0000313" key="10">
    <source>
        <dbReference type="Proteomes" id="UP000092461"/>
    </source>
</evidence>
<dbReference type="VEuPathDB" id="VectorBase:LLOJ003334"/>
<dbReference type="Pfam" id="PF00515">
    <property type="entry name" value="TPR_1"/>
    <property type="match status" value="1"/>
</dbReference>
<protein>
    <recommendedName>
        <fullName evidence="6">Cell division cycle protein 27 homolog</fullName>
    </recommendedName>
</protein>
<comment type="similarity">
    <text evidence="5">Belongs to the APC3/CDC27 family.</text>
</comment>
<dbReference type="GO" id="GO:0007091">
    <property type="term" value="P:metaphase/anaphase transition of mitotic cell cycle"/>
    <property type="evidence" value="ECO:0007669"/>
    <property type="project" value="TreeGrafter"/>
</dbReference>
<feature type="compositionally biased region" description="Low complexity" evidence="8">
    <location>
        <begin position="422"/>
        <end position="443"/>
    </location>
</feature>
<accession>A0A1B0CG33</accession>
<keyword evidence="4" id="KW-0539">Nucleus</keyword>
<dbReference type="EMBL" id="AJWK01010692">
    <property type="status" value="NOT_ANNOTATED_CDS"/>
    <property type="molecule type" value="Genomic_DNA"/>
</dbReference>
<feature type="compositionally biased region" description="Low complexity" evidence="8">
    <location>
        <begin position="323"/>
        <end position="338"/>
    </location>
</feature>
<evidence type="ECO:0000256" key="8">
    <source>
        <dbReference type="SAM" id="MobiDB-lite"/>
    </source>
</evidence>
<organism evidence="9 10">
    <name type="scientific">Lutzomyia longipalpis</name>
    <name type="common">Sand fly</name>
    <dbReference type="NCBI Taxonomy" id="7200"/>
    <lineage>
        <taxon>Eukaryota</taxon>
        <taxon>Metazoa</taxon>
        <taxon>Ecdysozoa</taxon>
        <taxon>Arthropoda</taxon>
        <taxon>Hexapoda</taxon>
        <taxon>Insecta</taxon>
        <taxon>Pterygota</taxon>
        <taxon>Neoptera</taxon>
        <taxon>Endopterygota</taxon>
        <taxon>Diptera</taxon>
        <taxon>Nematocera</taxon>
        <taxon>Psychodoidea</taxon>
        <taxon>Psychodidae</taxon>
        <taxon>Lutzomyia</taxon>
        <taxon>Lutzomyia</taxon>
    </lineage>
</organism>
<feature type="repeat" description="TPR" evidence="7">
    <location>
        <begin position="630"/>
        <end position="663"/>
    </location>
</feature>
<feature type="repeat" description="TPR" evidence="7">
    <location>
        <begin position="732"/>
        <end position="765"/>
    </location>
</feature>
<evidence type="ECO:0000256" key="4">
    <source>
        <dbReference type="ARBA" id="ARBA00023242"/>
    </source>
</evidence>
<keyword evidence="3 7" id="KW-0802">TPR repeat</keyword>
<evidence type="ECO:0000256" key="7">
    <source>
        <dbReference type="PROSITE-ProRule" id="PRU00339"/>
    </source>
</evidence>
<dbReference type="GO" id="GO:0005737">
    <property type="term" value="C:cytoplasm"/>
    <property type="evidence" value="ECO:0007669"/>
    <property type="project" value="TreeGrafter"/>
</dbReference>
<feature type="region of interest" description="Disordered" evidence="8">
    <location>
        <begin position="397"/>
        <end position="462"/>
    </location>
</feature>
<dbReference type="GO" id="GO:0031145">
    <property type="term" value="P:anaphase-promoting complex-dependent catabolic process"/>
    <property type="evidence" value="ECO:0007669"/>
    <property type="project" value="TreeGrafter"/>
</dbReference>
<sequence>MIIQEPIQAAIWHCLNHYAFRDATFLAEKLCSEVETEESIFLLATCYYRSGQVHQAFWLLQSKGARTPQSRFLLAKCAIELNQIHAAESALSNEDFTKQKTLDDICKDFGEIACFALQLIAKICTKTERSALASEALLRSLKLNPFLWHSFADLCDRGEKPDPNAIFQFSSTDIFATCHSQTTNNCVLMGPDVGGTPLLNTTCNNSSILATPVDQCIVVQQQGGLIVPKVLTLEETPRGTPFTDSLSSSGVGIGMDIETPMKKQFKYLSSISPITPSFGVLPLHSPTDGTAAPGVTTPGQTLAEVNDQKGSGKKSQSVRRSSRLFSSSYSVKENSKSSQNINKFATPRSPSRKAKQQRISIINSSLNDHLSGSEKKMEKEKVETCVINRKEGPLQQAKPMLNNQTGNYPTRPQQTPGITGQSVRRSSRLFSSSYSVKENSKSSQNINKFATPRSPSRKAKQQRISIINSSLNDHLSGSEKKMEKEKVETVTSAADTKVLLNNSINAAQSLNQQVLAMKRQSAEGLLQLLRQLGQGYLQLSQYNTREAIEAFASVPPQHYSSSWVQSMTALACHEQRDYERATKIFKEIHEREPHRLHLMEIYSTALWALQREVSLSALAQDLMGQDKNSPIPWCVAGNCFSLHKEHEIAIKFFERAVQVDPEFVYSYTLLGHEFVITEELEKAMSSFRTAIVKNHRHYNAWFGIGTIYSKQERYSLAEIHYQRALKINPRNSVVMVHIGVAQGYLGQNDRAMQTFNQAMKFDAKDPLCKFHRATMLFKMGQYEEALRELEQLKELVPKESVVYYLIGKIHKKLGNGDLALMHFNWATDLDPKGANNQVRETFDASCSVVRAAASASTTPSVNPSGSALESGVNDQEPASERSDDSTQLRTAEPELHSNPYDSDSF</sequence>
<dbReference type="SMART" id="SM00028">
    <property type="entry name" value="TPR"/>
    <property type="match status" value="8"/>
</dbReference>
<feature type="region of interest" description="Disordered" evidence="8">
    <location>
        <begin position="285"/>
        <end position="357"/>
    </location>
</feature>
<dbReference type="PANTHER" id="PTHR12558">
    <property type="entry name" value="CELL DIVISION CYCLE 16,23,27"/>
    <property type="match status" value="1"/>
</dbReference>
<feature type="compositionally biased region" description="Polar residues" evidence="8">
    <location>
        <begin position="401"/>
        <end position="421"/>
    </location>
</feature>
<dbReference type="SUPFAM" id="SSF48452">
    <property type="entry name" value="TPR-like"/>
    <property type="match status" value="2"/>
</dbReference>
<dbReference type="EMBL" id="AJWK01010693">
    <property type="status" value="NOT_ANNOTATED_CDS"/>
    <property type="molecule type" value="Genomic_DNA"/>
</dbReference>
<dbReference type="AlphaFoldDB" id="A0A1B0CG33"/>
<dbReference type="EMBL" id="AJWK01010694">
    <property type="status" value="NOT_ANNOTATED_CDS"/>
    <property type="molecule type" value="Genomic_DNA"/>
</dbReference>
<dbReference type="GO" id="GO:0005680">
    <property type="term" value="C:anaphase-promoting complex"/>
    <property type="evidence" value="ECO:0007669"/>
    <property type="project" value="TreeGrafter"/>
</dbReference>
<feature type="region of interest" description="Disordered" evidence="8">
    <location>
        <begin position="854"/>
        <end position="905"/>
    </location>
</feature>
<feature type="repeat" description="TPR" evidence="7">
    <location>
        <begin position="698"/>
        <end position="731"/>
    </location>
</feature>
<evidence type="ECO:0000313" key="9">
    <source>
        <dbReference type="EnsemblMetazoa" id="LLOJ003334-PA"/>
    </source>
</evidence>
<dbReference type="InterPro" id="IPR011990">
    <property type="entry name" value="TPR-like_helical_dom_sf"/>
</dbReference>
<dbReference type="EnsemblMetazoa" id="LLOJ003334-RA">
    <property type="protein sequence ID" value="LLOJ003334-PA"/>
    <property type="gene ID" value="LLOJ003334"/>
</dbReference>
<keyword evidence="10" id="KW-1185">Reference proteome</keyword>